<dbReference type="Pfam" id="PF12728">
    <property type="entry name" value="HTH_17"/>
    <property type="match status" value="1"/>
</dbReference>
<proteinExistence type="predicted"/>
<dbReference type="RefSeq" id="WP_005835135.1">
    <property type="nucleotide sequence ID" value="NZ_CAXKYG010000040.1"/>
</dbReference>
<dbReference type="NCBIfam" id="TIGR01764">
    <property type="entry name" value="excise"/>
    <property type="match status" value="1"/>
</dbReference>
<organism evidence="2 3">
    <name type="scientific">Bacteroides uniformis</name>
    <dbReference type="NCBI Taxonomy" id="820"/>
    <lineage>
        <taxon>Bacteria</taxon>
        <taxon>Pseudomonadati</taxon>
        <taxon>Bacteroidota</taxon>
        <taxon>Bacteroidia</taxon>
        <taxon>Bacteroidales</taxon>
        <taxon>Bacteroidaceae</taxon>
        <taxon>Bacteroides</taxon>
    </lineage>
</organism>
<feature type="domain" description="Helix-turn-helix" evidence="1">
    <location>
        <begin position="42"/>
        <end position="92"/>
    </location>
</feature>
<dbReference type="InterPro" id="IPR041657">
    <property type="entry name" value="HTH_17"/>
</dbReference>
<dbReference type="SUPFAM" id="SSF46955">
    <property type="entry name" value="Putative DNA-binding domain"/>
    <property type="match status" value="1"/>
</dbReference>
<sequence length="107" mass="12322">MGKKKEIQINGLTVDELKKLIGEVLNSYFGNMKSSSTEIIGIDEVCKITGLSKHTVYKKTSNKEIPFYKSTLRRRSVLRFRRSEIENWILRHSIGTVDEYLDAQDAL</sequence>
<protein>
    <submittedName>
        <fullName evidence="2">DNA-binding protein</fullName>
    </submittedName>
</protein>
<dbReference type="EMBL" id="QSPV01000002">
    <property type="protein sequence ID" value="RGJ96649.1"/>
    <property type="molecule type" value="Genomic_DNA"/>
</dbReference>
<name>A0A412MMH7_BACUN</name>
<accession>A0A412MMH7</accession>
<dbReference type="AlphaFoldDB" id="A0A412MMH7"/>
<reference evidence="2 3" key="1">
    <citation type="submission" date="2018-08" db="EMBL/GenBank/DDBJ databases">
        <title>A genome reference for cultivated species of the human gut microbiota.</title>
        <authorList>
            <person name="Zou Y."/>
            <person name="Xue W."/>
            <person name="Luo G."/>
        </authorList>
    </citation>
    <scope>NUCLEOTIDE SEQUENCE [LARGE SCALE GENOMIC DNA]</scope>
    <source>
        <strain evidence="2 3">TM04-30</strain>
    </source>
</reference>
<gene>
    <name evidence="2" type="ORF">DXD40_04180</name>
</gene>
<evidence type="ECO:0000259" key="1">
    <source>
        <dbReference type="Pfam" id="PF12728"/>
    </source>
</evidence>
<dbReference type="GO" id="GO:0003677">
    <property type="term" value="F:DNA binding"/>
    <property type="evidence" value="ECO:0007669"/>
    <property type="project" value="UniProtKB-KW"/>
</dbReference>
<evidence type="ECO:0000313" key="2">
    <source>
        <dbReference type="EMBL" id="RGJ96649.1"/>
    </source>
</evidence>
<comment type="caution">
    <text evidence="2">The sequence shown here is derived from an EMBL/GenBank/DDBJ whole genome shotgun (WGS) entry which is preliminary data.</text>
</comment>
<dbReference type="InterPro" id="IPR009061">
    <property type="entry name" value="DNA-bd_dom_put_sf"/>
</dbReference>
<evidence type="ECO:0000313" key="3">
    <source>
        <dbReference type="Proteomes" id="UP000260844"/>
    </source>
</evidence>
<dbReference type="Proteomes" id="UP000260844">
    <property type="component" value="Unassembled WGS sequence"/>
</dbReference>
<dbReference type="InterPro" id="IPR010093">
    <property type="entry name" value="SinI_DNA-bd"/>
</dbReference>
<keyword evidence="2" id="KW-0238">DNA-binding</keyword>